<feature type="repeat" description="ARM" evidence="6">
    <location>
        <begin position="112"/>
        <end position="155"/>
    </location>
</feature>
<dbReference type="SUPFAM" id="SSF48371">
    <property type="entry name" value="ARM repeat"/>
    <property type="match status" value="1"/>
</dbReference>
<evidence type="ECO:0000256" key="7">
    <source>
        <dbReference type="SAM" id="MobiDB-lite"/>
    </source>
</evidence>
<proteinExistence type="inferred from homology"/>
<dbReference type="InterPro" id="IPR024931">
    <property type="entry name" value="Importin_alpha"/>
</dbReference>
<dbReference type="InterPro" id="IPR032413">
    <property type="entry name" value="Arm_3"/>
</dbReference>
<comment type="similarity">
    <text evidence="1 5">Belongs to the importin alpha family.</text>
</comment>
<keyword evidence="10" id="KW-1185">Reference proteome</keyword>
<dbReference type="InterPro" id="IPR002652">
    <property type="entry name" value="Importin-a_IBB"/>
</dbReference>
<dbReference type="InterPro" id="IPR016024">
    <property type="entry name" value="ARM-type_fold"/>
</dbReference>
<dbReference type="InterPro" id="IPR000225">
    <property type="entry name" value="Armadillo"/>
</dbReference>
<dbReference type="InterPro" id="IPR011989">
    <property type="entry name" value="ARM-like"/>
</dbReference>
<comment type="subunit">
    <text evidence="5">Forms a complex with importin subunit beta-1.</text>
</comment>
<keyword evidence="2 5" id="KW-0813">Transport</keyword>
<dbReference type="Pfam" id="PF16186">
    <property type="entry name" value="Arm_3"/>
    <property type="match status" value="1"/>
</dbReference>
<dbReference type="EMBL" id="CP144748">
    <property type="protein sequence ID" value="WVZ71232.1"/>
    <property type="molecule type" value="Genomic_DNA"/>
</dbReference>
<dbReference type="Pfam" id="PF01749">
    <property type="entry name" value="IBB"/>
    <property type="match status" value="1"/>
</dbReference>
<gene>
    <name evidence="9" type="ORF">U9M48_019844</name>
</gene>
<dbReference type="GO" id="GO:0005634">
    <property type="term" value="C:nucleus"/>
    <property type="evidence" value="ECO:0007669"/>
    <property type="project" value="UniProtKB-ARBA"/>
</dbReference>
<name>A0AAQ3WRB8_PASNO</name>
<dbReference type="SMART" id="SM00185">
    <property type="entry name" value="ARM"/>
    <property type="match status" value="8"/>
</dbReference>
<evidence type="ECO:0000256" key="2">
    <source>
        <dbReference type="ARBA" id="ARBA00022448"/>
    </source>
</evidence>
<dbReference type="Proteomes" id="UP001341281">
    <property type="component" value="Chromosome 04"/>
</dbReference>
<organism evidence="9 10">
    <name type="scientific">Paspalum notatum var. saurae</name>
    <dbReference type="NCBI Taxonomy" id="547442"/>
    <lineage>
        <taxon>Eukaryota</taxon>
        <taxon>Viridiplantae</taxon>
        <taxon>Streptophyta</taxon>
        <taxon>Embryophyta</taxon>
        <taxon>Tracheophyta</taxon>
        <taxon>Spermatophyta</taxon>
        <taxon>Magnoliopsida</taxon>
        <taxon>Liliopsida</taxon>
        <taxon>Poales</taxon>
        <taxon>Poaceae</taxon>
        <taxon>PACMAD clade</taxon>
        <taxon>Panicoideae</taxon>
        <taxon>Andropogonodae</taxon>
        <taxon>Paspaleae</taxon>
        <taxon>Paspalinae</taxon>
        <taxon>Paspalum</taxon>
    </lineage>
</organism>
<evidence type="ECO:0000256" key="3">
    <source>
        <dbReference type="ARBA" id="ARBA00022737"/>
    </source>
</evidence>
<evidence type="ECO:0000256" key="5">
    <source>
        <dbReference type="PIRNR" id="PIRNR005673"/>
    </source>
</evidence>
<dbReference type="GO" id="GO:0006606">
    <property type="term" value="P:protein import into nucleus"/>
    <property type="evidence" value="ECO:0007669"/>
    <property type="project" value="InterPro"/>
</dbReference>
<feature type="region of interest" description="Disordered" evidence="7">
    <location>
        <begin position="1"/>
        <end position="24"/>
    </location>
</feature>
<evidence type="ECO:0000256" key="4">
    <source>
        <dbReference type="ARBA" id="ARBA00022927"/>
    </source>
</evidence>
<dbReference type="PROSITE" id="PS51214">
    <property type="entry name" value="IBB"/>
    <property type="match status" value="1"/>
</dbReference>
<dbReference type="PANTHER" id="PTHR23316">
    <property type="entry name" value="IMPORTIN ALPHA"/>
    <property type="match status" value="1"/>
</dbReference>
<sequence>MSLRPSEQAELRRSSFKQSVSAGEGRRRRIGIMDGVRKEKRESALRKKRWLGAEAMPHAHLRGLQKKLANLTQLAEGLYSDDSSMQFEAAREFRKILCIDRDPPIQEVVNAGVLPCLVRLLSREDYPQLQFEAAWALTNIASGTSENTMLVVDSGTVPIFVKLLSSPSEDAVWALGNVAGDSTKCRDIVLMHGALCPLLQLLNGKPRLSLLRNATWSLGNFCRGGLNLEHVKPALQVLQHLIHSEDEDVLTDACWAIYYLSRSNDDNNNIQAVIETGACPRLVKLLSHHSASVVFPSLRVIGNIATGDDAQTQCIVDHQALPYLLNILIKNQNKDVKKEACWTISNITAGSKKQIQAVINENIIGPLVHLMRTADFAIRSEAAWAISNATWGGTHDQIKYLVSQDCIQAFCDFLSHSDTKSLMVCLEGLENILRAGGKRSPWGLAMLIHTDALDKIENLQNHGNNMVCEMATQLLEMYWGKRVRAGQTVATMAEETSEFWSIGCTATVHHGVSVLRLICGM</sequence>
<evidence type="ECO:0000313" key="9">
    <source>
        <dbReference type="EMBL" id="WVZ71232.1"/>
    </source>
</evidence>
<evidence type="ECO:0000259" key="8">
    <source>
        <dbReference type="PROSITE" id="PS51214"/>
    </source>
</evidence>
<dbReference type="Gene3D" id="1.25.10.10">
    <property type="entry name" value="Leucine-rich Repeat Variant"/>
    <property type="match status" value="1"/>
</dbReference>
<dbReference type="Pfam" id="PF00514">
    <property type="entry name" value="Arm"/>
    <property type="match status" value="8"/>
</dbReference>
<reference evidence="9 10" key="1">
    <citation type="submission" date="2024-02" db="EMBL/GenBank/DDBJ databases">
        <title>High-quality chromosome-scale genome assembly of Pensacola bahiagrass (Paspalum notatum Flugge var. saurae).</title>
        <authorList>
            <person name="Vega J.M."/>
            <person name="Podio M."/>
            <person name="Orjuela J."/>
            <person name="Siena L.A."/>
            <person name="Pessino S.C."/>
            <person name="Combes M.C."/>
            <person name="Mariac C."/>
            <person name="Albertini E."/>
            <person name="Pupilli F."/>
            <person name="Ortiz J.P.A."/>
            <person name="Leblanc O."/>
        </authorList>
    </citation>
    <scope>NUCLEOTIDE SEQUENCE [LARGE SCALE GENOMIC DNA]</scope>
    <source>
        <strain evidence="9">R1</strain>
        <tissue evidence="9">Leaf</tissue>
    </source>
</reference>
<feature type="domain" description="IBB" evidence="8">
    <location>
        <begin position="1"/>
        <end position="58"/>
    </location>
</feature>
<dbReference type="FunFam" id="1.25.10.10:FF:000009">
    <property type="entry name" value="Importin subunit alpha"/>
    <property type="match status" value="1"/>
</dbReference>
<dbReference type="GO" id="GO:0061608">
    <property type="term" value="F:nuclear import signal receptor activity"/>
    <property type="evidence" value="ECO:0007669"/>
    <property type="project" value="InterPro"/>
</dbReference>
<accession>A0AAQ3WRB8</accession>
<dbReference type="GO" id="GO:0005737">
    <property type="term" value="C:cytoplasm"/>
    <property type="evidence" value="ECO:0007669"/>
    <property type="project" value="InterPro"/>
</dbReference>
<evidence type="ECO:0000256" key="6">
    <source>
        <dbReference type="PROSITE-ProRule" id="PRU00259"/>
    </source>
</evidence>
<dbReference type="AlphaFoldDB" id="A0AAQ3WRB8"/>
<protein>
    <recommendedName>
        <fullName evidence="5">Importin subunit alpha</fullName>
    </recommendedName>
</protein>
<evidence type="ECO:0000256" key="1">
    <source>
        <dbReference type="ARBA" id="ARBA00010394"/>
    </source>
</evidence>
<dbReference type="PROSITE" id="PS50176">
    <property type="entry name" value="ARM_REPEAT"/>
    <property type="match status" value="1"/>
</dbReference>
<keyword evidence="3" id="KW-0677">Repeat</keyword>
<comment type="function">
    <text evidence="5">Binds specifically and directly to substrates containing either a simple or bipartite NLS motif. Promotes docking of import substrates to the nuclear envelope.</text>
</comment>
<evidence type="ECO:0000313" key="10">
    <source>
        <dbReference type="Proteomes" id="UP001341281"/>
    </source>
</evidence>
<dbReference type="PIRSF" id="PIRSF005673">
    <property type="entry name" value="Importin_alpha"/>
    <property type="match status" value="1"/>
</dbReference>
<keyword evidence="4 5" id="KW-0653">Protein transport</keyword>